<accession>A0A4Z0VA30</accession>
<proteinExistence type="predicted"/>
<organism evidence="1 2">
    <name type="scientific">Duncaniella freteri</name>
    <dbReference type="NCBI Taxonomy" id="2530391"/>
    <lineage>
        <taxon>Bacteria</taxon>
        <taxon>Pseudomonadati</taxon>
        <taxon>Bacteroidota</taxon>
        <taxon>Bacteroidia</taxon>
        <taxon>Bacteroidales</taxon>
        <taxon>Muribaculaceae</taxon>
        <taxon>Duncaniella</taxon>
    </lineage>
</organism>
<dbReference type="EMBL" id="SJSA01000001">
    <property type="protein sequence ID" value="TGG40190.1"/>
    <property type="molecule type" value="Genomic_DNA"/>
</dbReference>
<name>A0A4Z0VA30_9BACT</name>
<reference evidence="1 2" key="1">
    <citation type="submission" date="2019-02" db="EMBL/GenBank/DDBJ databases">
        <title>Isolation and identification of novel species under the genus Muribaculum.</title>
        <authorList>
            <person name="Miyake S."/>
            <person name="Ding Y."/>
            <person name="Low A."/>
            <person name="Soh M."/>
            <person name="Seedorf H."/>
        </authorList>
    </citation>
    <scope>NUCLEOTIDE SEQUENCE [LARGE SCALE GENOMIC DNA]</scope>
    <source>
        <strain evidence="1 2">TLL-A3</strain>
    </source>
</reference>
<evidence type="ECO:0000313" key="2">
    <source>
        <dbReference type="Proteomes" id="UP000297635"/>
    </source>
</evidence>
<protein>
    <submittedName>
        <fullName evidence="1">Uncharacterized protein</fullName>
    </submittedName>
</protein>
<dbReference type="RefSeq" id="WP_135471203.1">
    <property type="nucleotide sequence ID" value="NZ_CASJDB010000004.1"/>
</dbReference>
<gene>
    <name evidence="1" type="ORF">EZ315_05560</name>
</gene>
<evidence type="ECO:0000313" key="1">
    <source>
        <dbReference type="EMBL" id="TGG40190.1"/>
    </source>
</evidence>
<dbReference type="Proteomes" id="UP000297635">
    <property type="component" value="Unassembled WGS sequence"/>
</dbReference>
<sequence length="812" mass="86836">MFPSCHPTCPKGSRAVIPFPLSSTLHDRSRVLRCHNLRPDPTGGLMGVSRPATISSLPGAEPVKGGLITLDDGTRCIIMYHHGHLKAVTDTEIKSIIRLDEAPATVTRTAGSLIVMRHRGTPLLIPLDTLVPAGHLNGTVITLTRQDMTAVSADIPAVTLKGSYDTSSRTLCDADRTTLDKGMRDAYLRLCDLARLQRRYIQPVVARYRLIGDGGDVIYTSAPVLISPESGLQATHASILLTGEGFRQMSGARLTATGYTVGITYSRTPDAEWLSRVRSVEVLVSPQLHPLVTGLPGTFTRTGSSTTQLTFTHTLPGVNPLDDPGSSSSRLTRCITSIIDNADTTLRSSPAEDDTSEEMARLQSIISIPSTPPTPDSIMRVRLSPPNTFTAGCTARSGDLIAWGNLTAIPFDGYTLPEMSAKVIASESSTPTAVQVTMQDGSTVVSQTVVHKQSVTSLSPLLVYPNPDARLITLIAGRRSVTLPLTPSPCGRWAYYLSPTLAPVTFTDDTEGFVSPPSSPSLRRYPSGIAITTESSPLTPTAVSAGDASVIHSLLPSMRHSSSFTVPAARFYTLGTGGISSMTLTDRRTRINMNLLDSRGITDHRAATPIPGGIAAITGDRLIAITGSRQSSTILEECPSGMLGWDDSRGELWIVPYGDEPTLVTTLDGKTLYTRSSSGASSLLSSLQSLILVTSEGELLDTAKEDEPSVCRARYTVTLPHTFAPGSHAMLYLPIYGESMRGTISLSASHHRPDTPVSAATLPHLLTLTINGGSLRHPLTGSLRIPHSHHLTLDIDINSESPHTIRIRHTPS</sequence>
<dbReference type="AlphaFoldDB" id="A0A4Z0VA30"/>
<keyword evidence="2" id="KW-1185">Reference proteome</keyword>
<dbReference type="GeneID" id="82149254"/>
<comment type="caution">
    <text evidence="1">The sequence shown here is derived from an EMBL/GenBank/DDBJ whole genome shotgun (WGS) entry which is preliminary data.</text>
</comment>